<reference evidence="1 2" key="1">
    <citation type="submission" date="2016-10" db="EMBL/GenBank/DDBJ databases">
        <title>Draft genome sequence of Coniochaeta ligniaria NRRL30616, a lignocellulolytic fungus for bioabatement of inhibitors in plant biomass hydrolysates.</title>
        <authorList>
            <consortium name="DOE Joint Genome Institute"/>
            <person name="Jimenez D.J."/>
            <person name="Hector R.E."/>
            <person name="Riley R."/>
            <person name="Sun H."/>
            <person name="Grigoriev I.V."/>
            <person name="Van Elsas J.D."/>
            <person name="Nichols N.N."/>
        </authorList>
    </citation>
    <scope>NUCLEOTIDE SEQUENCE [LARGE SCALE GENOMIC DNA]</scope>
    <source>
        <strain evidence="1 2">NRRL 30616</strain>
    </source>
</reference>
<dbReference type="EMBL" id="KV875100">
    <property type="protein sequence ID" value="OIW26638.1"/>
    <property type="molecule type" value="Genomic_DNA"/>
</dbReference>
<organism evidence="1 2">
    <name type="scientific">Coniochaeta ligniaria NRRL 30616</name>
    <dbReference type="NCBI Taxonomy" id="1408157"/>
    <lineage>
        <taxon>Eukaryota</taxon>
        <taxon>Fungi</taxon>
        <taxon>Dikarya</taxon>
        <taxon>Ascomycota</taxon>
        <taxon>Pezizomycotina</taxon>
        <taxon>Sordariomycetes</taxon>
        <taxon>Sordariomycetidae</taxon>
        <taxon>Coniochaetales</taxon>
        <taxon>Coniochaetaceae</taxon>
        <taxon>Coniochaeta</taxon>
    </lineage>
</organism>
<dbReference type="InParanoid" id="A0A1J7IGQ5"/>
<gene>
    <name evidence="1" type="ORF">CONLIGDRAFT_672160</name>
</gene>
<keyword evidence="2" id="KW-1185">Reference proteome</keyword>
<protein>
    <submittedName>
        <fullName evidence="1">Uncharacterized protein</fullName>
    </submittedName>
</protein>
<dbReference type="OrthoDB" id="5243557at2759"/>
<dbReference type="Proteomes" id="UP000182658">
    <property type="component" value="Unassembled WGS sequence"/>
</dbReference>
<evidence type="ECO:0000313" key="1">
    <source>
        <dbReference type="EMBL" id="OIW26638.1"/>
    </source>
</evidence>
<evidence type="ECO:0000313" key="2">
    <source>
        <dbReference type="Proteomes" id="UP000182658"/>
    </source>
</evidence>
<name>A0A1J7IGQ5_9PEZI</name>
<dbReference type="AlphaFoldDB" id="A0A1J7IGQ5"/>
<accession>A0A1J7IGQ5</accession>
<proteinExistence type="predicted"/>
<sequence>MASGHSLPTFFPPSILGKNTKSMQLNQPITAFTSGHFHLVLARLLGRSLKYTYHLFLPFHLLFHVVKMPATTWQEGDIAFLNDSERYNNREYDELIDSGYMHPGATGHPCIILKMLPGDRVVVTTISAYGSGVHNQHAAPWISKRCYSKDERFFRSFQGSECSRNNLKPLQLIPGQEMPKPETSWLFIKNVYDVPLSVIGRFTKPCNKVLLKMTPESLADLRLDIASRSPNYDSRWGFVDTRECIKKGSTSTTKGQPRAMLEAPAATSCERPTASNTINAPPAWTQRCHGSAPMLRTPPTTIRVSSTQAAPFKSCSWAAIASKPVAPKPKPSTAPRRTTFVLKRTTTPWVKALA</sequence>